<keyword evidence="5 7" id="KW-0627">Porphyrin biosynthesis</keyword>
<comment type="similarity">
    <text evidence="1 7 8">Belongs to the ferrochelatase family.</text>
</comment>
<evidence type="ECO:0000256" key="7">
    <source>
        <dbReference type="HAMAP-Rule" id="MF_00323"/>
    </source>
</evidence>
<protein>
    <recommendedName>
        <fullName evidence="7 8">Ferrochelatase</fullName>
        <ecNumber evidence="7 8">4.98.1.1</ecNumber>
    </recommendedName>
    <alternativeName>
        <fullName evidence="7">Heme synthase</fullName>
    </alternativeName>
    <alternativeName>
        <fullName evidence="7">Protoheme ferro-lyase</fullName>
    </alternativeName>
</protein>
<sequence length="333" mass="37339">MHQAPDSPPRIALVVANLGTPDAPTAKAVRRYLAEFLHDHRVVQLSRWIWCPLLHFVILPLRGPKAARKYASVWLPEGSPLAVYTQRLAAAMQARLPAWRVVHAMRYGRPALKEELKRLREEGFQRVVVLPLYPQYSTTTTASIRDVVDRELELQRGLPGGSGAMPVTMVDDYSMDARWVVAVADSIRSWRQRHGSGEHLLFSFHGLPQRIADAGDPYPQRCEASVKAITAALGLGADEWTLTYQSRFGKERWLLPSTDTMLQHLSTRGLRRVDVVCPGFAVDCLETLEEVAMQFAEGFTEQGGELRYIPCLNDSPEHAEALVALAQRAEARR</sequence>
<evidence type="ECO:0000256" key="1">
    <source>
        <dbReference type="ARBA" id="ARBA00007718"/>
    </source>
</evidence>
<comment type="pathway">
    <text evidence="7 8">Porphyrin-containing compound metabolism; protoheme biosynthesis; protoheme from protoporphyrin-IX: step 1/1.</text>
</comment>
<evidence type="ECO:0000256" key="4">
    <source>
        <dbReference type="ARBA" id="ARBA00023239"/>
    </source>
</evidence>
<dbReference type="EMBL" id="QOVG01000007">
    <property type="protein sequence ID" value="NDK39449.1"/>
    <property type="molecule type" value="Genomic_DNA"/>
</dbReference>
<dbReference type="Gene3D" id="3.40.50.1400">
    <property type="match status" value="2"/>
</dbReference>
<feature type="binding site" evidence="7">
    <location>
        <position position="205"/>
    </location>
    <ligand>
        <name>Fe(2+)</name>
        <dbReference type="ChEBI" id="CHEBI:29033"/>
    </ligand>
</feature>
<dbReference type="RefSeq" id="WP_162350025.1">
    <property type="nucleotide sequence ID" value="NZ_QOVG01000007.1"/>
</dbReference>
<name>A0ABX0ACZ4_9GAMM</name>
<dbReference type="Pfam" id="PF00762">
    <property type="entry name" value="Ferrochelatase"/>
    <property type="match status" value="1"/>
</dbReference>
<evidence type="ECO:0000313" key="9">
    <source>
        <dbReference type="EMBL" id="NDK39449.1"/>
    </source>
</evidence>
<dbReference type="InterPro" id="IPR001015">
    <property type="entry name" value="Ferrochelatase"/>
</dbReference>
<keyword evidence="4 7" id="KW-0456">Lyase</keyword>
<dbReference type="GO" id="GO:0016829">
    <property type="term" value="F:lyase activity"/>
    <property type="evidence" value="ECO:0007669"/>
    <property type="project" value="UniProtKB-KW"/>
</dbReference>
<dbReference type="NCBIfam" id="TIGR00109">
    <property type="entry name" value="hemH"/>
    <property type="match status" value="1"/>
</dbReference>
<keyword evidence="2 7" id="KW-0408">Iron</keyword>
<dbReference type="PROSITE" id="PS00534">
    <property type="entry name" value="FERROCHELATASE"/>
    <property type="match status" value="1"/>
</dbReference>
<evidence type="ECO:0000256" key="2">
    <source>
        <dbReference type="ARBA" id="ARBA00023004"/>
    </source>
</evidence>
<keyword evidence="3 7" id="KW-0350">Heme biosynthesis</keyword>
<evidence type="ECO:0000256" key="3">
    <source>
        <dbReference type="ARBA" id="ARBA00023133"/>
    </source>
</evidence>
<evidence type="ECO:0000256" key="5">
    <source>
        <dbReference type="ARBA" id="ARBA00023244"/>
    </source>
</evidence>
<comment type="catalytic activity">
    <reaction evidence="7 8">
        <text>heme b + 2 H(+) = protoporphyrin IX + Fe(2+)</text>
        <dbReference type="Rhea" id="RHEA:22584"/>
        <dbReference type="ChEBI" id="CHEBI:15378"/>
        <dbReference type="ChEBI" id="CHEBI:29033"/>
        <dbReference type="ChEBI" id="CHEBI:57306"/>
        <dbReference type="ChEBI" id="CHEBI:60344"/>
        <dbReference type="EC" id="4.98.1.1"/>
    </reaction>
</comment>
<organism evidence="9 10">
    <name type="scientific">Pseudoxanthomonas gei</name>
    <dbReference type="NCBI Taxonomy" id="1383030"/>
    <lineage>
        <taxon>Bacteria</taxon>
        <taxon>Pseudomonadati</taxon>
        <taxon>Pseudomonadota</taxon>
        <taxon>Gammaproteobacteria</taxon>
        <taxon>Lysobacterales</taxon>
        <taxon>Lysobacteraceae</taxon>
        <taxon>Pseudoxanthomonas</taxon>
    </lineage>
</organism>
<dbReference type="PANTHER" id="PTHR11108">
    <property type="entry name" value="FERROCHELATASE"/>
    <property type="match status" value="1"/>
</dbReference>
<dbReference type="CDD" id="cd00419">
    <property type="entry name" value="Ferrochelatase_C"/>
    <property type="match status" value="1"/>
</dbReference>
<dbReference type="PANTHER" id="PTHR11108:SF1">
    <property type="entry name" value="FERROCHELATASE, MITOCHONDRIAL"/>
    <property type="match status" value="1"/>
</dbReference>
<evidence type="ECO:0000256" key="6">
    <source>
        <dbReference type="ARBA" id="ARBA00024536"/>
    </source>
</evidence>
<comment type="function">
    <text evidence="7 8">Catalyzes the ferrous insertion into protoporphyrin IX.</text>
</comment>
<dbReference type="SUPFAM" id="SSF53800">
    <property type="entry name" value="Chelatase"/>
    <property type="match status" value="1"/>
</dbReference>
<dbReference type="InterPro" id="IPR033644">
    <property type="entry name" value="Ferrochelatase_C"/>
</dbReference>
<feature type="binding site" evidence="7">
    <location>
        <position position="286"/>
    </location>
    <ligand>
        <name>Fe(2+)</name>
        <dbReference type="ChEBI" id="CHEBI:29033"/>
    </ligand>
</feature>
<dbReference type="EC" id="4.98.1.1" evidence="7 8"/>
<dbReference type="HAMAP" id="MF_00323">
    <property type="entry name" value="Ferrochelatase"/>
    <property type="match status" value="1"/>
</dbReference>
<accession>A0ABX0ACZ4</accession>
<gene>
    <name evidence="7" type="primary">hemH</name>
    <name evidence="9" type="ORF">DT603_11400</name>
</gene>
<dbReference type="Proteomes" id="UP001429354">
    <property type="component" value="Unassembled WGS sequence"/>
</dbReference>
<comment type="subcellular location">
    <subcellularLocation>
        <location evidence="7 8">Cytoplasm</location>
    </subcellularLocation>
</comment>
<proteinExistence type="inferred from homology"/>
<keyword evidence="7" id="KW-0479">Metal-binding</keyword>
<keyword evidence="7 8" id="KW-0963">Cytoplasm</keyword>
<keyword evidence="10" id="KW-1185">Reference proteome</keyword>
<dbReference type="InterPro" id="IPR019772">
    <property type="entry name" value="Ferrochelatase_AS"/>
</dbReference>
<evidence type="ECO:0000313" key="10">
    <source>
        <dbReference type="Proteomes" id="UP001429354"/>
    </source>
</evidence>
<comment type="catalytic activity">
    <reaction evidence="6">
        <text>Fe-coproporphyrin III + 2 H(+) = coproporphyrin III + Fe(2+)</text>
        <dbReference type="Rhea" id="RHEA:49572"/>
        <dbReference type="ChEBI" id="CHEBI:15378"/>
        <dbReference type="ChEBI" id="CHEBI:29033"/>
        <dbReference type="ChEBI" id="CHEBI:68438"/>
        <dbReference type="ChEBI" id="CHEBI:131725"/>
        <dbReference type="EC" id="4.99.1.9"/>
    </reaction>
    <physiologicalReaction direction="right-to-left" evidence="6">
        <dbReference type="Rhea" id="RHEA:49574"/>
    </physiologicalReaction>
</comment>
<dbReference type="InterPro" id="IPR033659">
    <property type="entry name" value="Ferrochelatase_N"/>
</dbReference>
<evidence type="ECO:0000256" key="8">
    <source>
        <dbReference type="RuleBase" id="RU000607"/>
    </source>
</evidence>
<comment type="caution">
    <text evidence="9">The sequence shown here is derived from an EMBL/GenBank/DDBJ whole genome shotgun (WGS) entry which is preliminary data.</text>
</comment>
<dbReference type="CDD" id="cd03411">
    <property type="entry name" value="Ferrochelatase_N"/>
    <property type="match status" value="1"/>
</dbReference>
<reference evidence="9 10" key="1">
    <citation type="submission" date="2018-07" db="EMBL/GenBank/DDBJ databases">
        <title>Whole genome Sequencing of Pseudoxanthomonas gei KCTC 32298 (T).</title>
        <authorList>
            <person name="Kumar S."/>
            <person name="Bansal K."/>
            <person name="Kaur A."/>
            <person name="Patil P."/>
            <person name="Sharma S."/>
            <person name="Patil P.B."/>
        </authorList>
    </citation>
    <scope>NUCLEOTIDE SEQUENCE [LARGE SCALE GENOMIC DNA]</scope>
    <source>
        <strain evidence="9 10">KCTC 32298</strain>
    </source>
</reference>